<dbReference type="VEuPathDB" id="FungiDB:ASPFODRAFT_210096"/>
<evidence type="ECO:0000256" key="1">
    <source>
        <dbReference type="SAM" id="MobiDB-lite"/>
    </source>
</evidence>
<sequence>MAYAVERSIPFEGMSLTQVNPTEAVTQADRLPMTPPKGLSGLPILLKGRSNYTEWEFHLECAFRDAGLEDLIDLKLPKPANTHAKYAAWHNYSMTVAYYLVGQLGDEVVRQFRRSKEDKKYVDDVFKLIRTIVLGHGVVDCQIVVMKLTRGMRSDYSTARQYIDDFMEAYDVAVKLDCSISPFVASLLMMYELQSEFPTWASTVEHSMPGNAGQTYTEEQFRDLCRSALEECKRSEIRKFGAAAVGKGKGQNPSNKPDATKDQWKAATFPKKGVSAKDHAAKMRKKSVNADGSCGYCRSRGHKPPKCWYIDPESRPVGWIPYILDIWFYRGSNNERSKRSDSNSKDDSKAAAPAPARQITEMPAQHVTLHETESDNQNLQILNFSGLAVGSTTDRSLHWIYSTGSSQHLTPDRASLNEYHELDASNFYKYRTSDGSVGVAKSAGYQTLFLSANNERLEIKVKAFYQPDLAYGLLSADRLRKEFGIYANTKDLTLRREQDDKVVGHLQACKNVLFVRTEDAGLALAVVDPLLLHRRYGHAGRLPPLRKINKLNSNTVRTSTARRVP</sequence>
<organism evidence="3 4">
    <name type="scientific">Aspergillus kawachii</name>
    <name type="common">White koji mold</name>
    <name type="synonym">Aspergillus awamori var. kawachi</name>
    <dbReference type="NCBI Taxonomy" id="1069201"/>
    <lineage>
        <taxon>Eukaryota</taxon>
        <taxon>Fungi</taxon>
        <taxon>Dikarya</taxon>
        <taxon>Ascomycota</taxon>
        <taxon>Pezizomycotina</taxon>
        <taxon>Eurotiomycetes</taxon>
        <taxon>Eurotiomycetidae</taxon>
        <taxon>Eurotiales</taxon>
        <taxon>Aspergillaceae</taxon>
        <taxon>Aspergillus</taxon>
        <taxon>Aspergillus subgen. Circumdati</taxon>
    </lineage>
</organism>
<evidence type="ECO:0000313" key="4">
    <source>
        <dbReference type="Proteomes" id="UP000075230"/>
    </source>
</evidence>
<accession>A0A146F4T6</accession>
<feature type="compositionally biased region" description="Basic and acidic residues" evidence="1">
    <location>
        <begin position="335"/>
        <end position="349"/>
    </location>
</feature>
<dbReference type="GeneID" id="64959911"/>
<evidence type="ECO:0000313" key="2">
    <source>
        <dbReference type="EMBL" id="BCR98586.1"/>
    </source>
</evidence>
<reference evidence="2" key="3">
    <citation type="submission" date="2021-01" db="EMBL/GenBank/DDBJ databases">
        <authorList>
            <consortium name="Aspergillus luchuensis mut. kawachii IFO 4304 genome sequencing consortium"/>
            <person name="Kazuki M."/>
            <person name="Futagami T."/>
        </authorList>
    </citation>
    <scope>NUCLEOTIDE SEQUENCE</scope>
    <source>
        <strain evidence="2">IFO 4308</strain>
    </source>
</reference>
<dbReference type="Proteomes" id="UP000661280">
    <property type="component" value="Chromosome 4"/>
</dbReference>
<evidence type="ECO:0000313" key="3">
    <source>
        <dbReference type="EMBL" id="GAT20829.1"/>
    </source>
</evidence>
<dbReference type="Proteomes" id="UP000075230">
    <property type="component" value="Unassembled WGS sequence"/>
</dbReference>
<reference evidence="3 4" key="1">
    <citation type="journal article" date="2016" name="DNA Res.">
        <title>Genome sequence of Aspergillus luchuensis NBRC 4314.</title>
        <authorList>
            <person name="Yamada O."/>
            <person name="Machida M."/>
            <person name="Hosoyama A."/>
            <person name="Goto M."/>
            <person name="Takahashi T."/>
            <person name="Futagami T."/>
            <person name="Yamagata Y."/>
            <person name="Takeuchi M."/>
            <person name="Kobayashi T."/>
            <person name="Koike H."/>
            <person name="Abe K."/>
            <person name="Asai K."/>
            <person name="Arita M."/>
            <person name="Fujita N."/>
            <person name="Fukuda K."/>
            <person name="Higa K."/>
            <person name="Horikawa H."/>
            <person name="Ishikawa T."/>
            <person name="Jinno K."/>
            <person name="Kato Y."/>
            <person name="Kirimura K."/>
            <person name="Mizutani O."/>
            <person name="Nakasone K."/>
            <person name="Sano M."/>
            <person name="Shiraishi Y."/>
            <person name="Tsukahara M."/>
            <person name="Gomi K."/>
        </authorList>
    </citation>
    <scope>NUCLEOTIDE SEQUENCE [LARGE SCALE GENOMIC DNA]</scope>
    <source>
        <strain evidence="3 4">RIB 2604</strain>
    </source>
</reference>
<dbReference type="RefSeq" id="XP_041542352.1">
    <property type="nucleotide sequence ID" value="XM_041688582.1"/>
</dbReference>
<dbReference type="AlphaFoldDB" id="A0A146F4T6"/>
<feature type="region of interest" description="Disordered" evidence="1">
    <location>
        <begin position="335"/>
        <end position="361"/>
    </location>
</feature>
<evidence type="ECO:0000313" key="5">
    <source>
        <dbReference type="Proteomes" id="UP000661280"/>
    </source>
</evidence>
<name>A0A146F4T6_ASPKA</name>
<protein>
    <submittedName>
        <fullName evidence="3">Similar to An02g09120</fullName>
    </submittedName>
</protein>
<keyword evidence="5" id="KW-1185">Reference proteome</keyword>
<reference evidence="2" key="4">
    <citation type="submission" date="2021-02" db="EMBL/GenBank/DDBJ databases">
        <title>Aspergillus luchuensis mut. kawachii IFO 4304 genome sequence.</title>
        <authorList>
            <person name="Mori K."/>
            <person name="Kadooka C."/>
            <person name="Goto M."/>
            <person name="Futagami T."/>
        </authorList>
    </citation>
    <scope>NUCLEOTIDE SEQUENCE</scope>
    <source>
        <strain evidence="2">IFO 4308</strain>
    </source>
</reference>
<dbReference type="EMBL" id="AP024428">
    <property type="protein sequence ID" value="BCR98586.1"/>
    <property type="molecule type" value="Genomic_DNA"/>
</dbReference>
<gene>
    <name evidence="2" type="ORF">AKAW2_40269S</name>
    <name evidence="3" type="ORF">RIB2604_00803070</name>
</gene>
<dbReference type="KEGG" id="aluc:AKAW2_40269S"/>
<dbReference type="OrthoDB" id="4446873at2759"/>
<dbReference type="EMBL" id="BCWF01000008">
    <property type="protein sequence ID" value="GAT20829.1"/>
    <property type="molecule type" value="Genomic_DNA"/>
</dbReference>
<proteinExistence type="predicted"/>
<reference evidence="4" key="2">
    <citation type="submission" date="2016-02" db="EMBL/GenBank/DDBJ databases">
        <title>Genome sequencing of Aspergillus luchuensis NBRC 4314.</title>
        <authorList>
            <person name="Yamada O."/>
        </authorList>
    </citation>
    <scope>NUCLEOTIDE SEQUENCE [LARGE SCALE GENOMIC DNA]</scope>
    <source>
        <strain evidence="4">RIB 2604</strain>
    </source>
</reference>